<protein>
    <recommendedName>
        <fullName evidence="5">Radical SAM core domain-containing protein</fullName>
    </recommendedName>
</protein>
<evidence type="ECO:0000256" key="4">
    <source>
        <dbReference type="ARBA" id="ARBA00023014"/>
    </source>
</evidence>
<dbReference type="GO" id="GO:0008033">
    <property type="term" value="P:tRNA processing"/>
    <property type="evidence" value="ECO:0007669"/>
    <property type="project" value="InterPro"/>
</dbReference>
<dbReference type="InterPro" id="IPR007197">
    <property type="entry name" value="rSAM"/>
</dbReference>
<proteinExistence type="predicted"/>
<keyword evidence="4" id="KW-0411">Iron-sulfur</keyword>
<dbReference type="PANTHER" id="PTHR13930:SF0">
    <property type="entry name" value="S-ADENOSYL-L-METHIONINE-DEPENDENT TRNA 4-DEMETHYLWYOSINE SYNTHASE TYW1-RELATED"/>
    <property type="match status" value="1"/>
</dbReference>
<dbReference type="GO" id="GO:0051539">
    <property type="term" value="F:4 iron, 4 sulfur cluster binding"/>
    <property type="evidence" value="ECO:0007669"/>
    <property type="project" value="InterPro"/>
</dbReference>
<accession>A0A0F9QAW3</accession>
<dbReference type="CDD" id="cd01335">
    <property type="entry name" value="Radical_SAM"/>
    <property type="match status" value="1"/>
</dbReference>
<organism evidence="6">
    <name type="scientific">marine sediment metagenome</name>
    <dbReference type="NCBI Taxonomy" id="412755"/>
    <lineage>
        <taxon>unclassified sequences</taxon>
        <taxon>metagenomes</taxon>
        <taxon>ecological metagenomes</taxon>
    </lineage>
</organism>
<sequence length="430" mass="50613">MKNRYIIDNKITNEFVETYTKTTYRIIGEFKHSAIKPCHWFEQRLMTGRENRNCYKGIFGIKSHKCLQNTPSLPFCNHQCVFCWRDIETGSLGSEFNVGADEPKKIVDEMLRHHRDIVKNHLPLRRYLDNYEIMIDILYFLLLNPKRNHSINSISKRLQVSKNKVERAIILLKNQEFIKPFEDLGRNFELEDDIKCCISSRDELEMLINRELTHPDDIMNAHAEALNPNHAAISLDGEPLLYPKISEFVQEFKNRNMTTFIVTNGTLPERIQNLDPLPSQLYITLPAPNEELYKRICRPMIKNGWQKIMDSLGMLDTLSGRTLVRLTAVKDLNLNEKFLEEYYKIIESANPNFFEIKGFTLQAKALLIKERLNNEKALKDYFPEFDYLEKFALKFEKISGFPLIYKNERSRDFLFAVNWDKNSDPKLKNL</sequence>
<dbReference type="AlphaFoldDB" id="A0A0F9QAW3"/>
<evidence type="ECO:0000313" key="6">
    <source>
        <dbReference type="EMBL" id="KKN02508.1"/>
    </source>
</evidence>
<keyword evidence="3" id="KW-0408">Iron</keyword>
<dbReference type="InterPro" id="IPR013785">
    <property type="entry name" value="Aldolase_TIM"/>
</dbReference>
<evidence type="ECO:0000256" key="1">
    <source>
        <dbReference type="ARBA" id="ARBA00022691"/>
    </source>
</evidence>
<dbReference type="SFLD" id="SFLDS00029">
    <property type="entry name" value="Radical_SAM"/>
    <property type="match status" value="1"/>
</dbReference>
<dbReference type="SUPFAM" id="SSF102114">
    <property type="entry name" value="Radical SAM enzymes"/>
    <property type="match status" value="1"/>
</dbReference>
<name>A0A0F9QAW3_9ZZZZ</name>
<dbReference type="PANTHER" id="PTHR13930">
    <property type="entry name" value="S-ADENOSYL-L-METHIONINE-DEPENDENT TRNA 4-DEMETHYLWYOSINE SYNTHASE"/>
    <property type="match status" value="1"/>
</dbReference>
<evidence type="ECO:0000259" key="5">
    <source>
        <dbReference type="Pfam" id="PF04055"/>
    </source>
</evidence>
<dbReference type="EMBL" id="LAZR01005141">
    <property type="protein sequence ID" value="KKN02508.1"/>
    <property type="molecule type" value="Genomic_DNA"/>
</dbReference>
<comment type="caution">
    <text evidence="6">The sequence shown here is derived from an EMBL/GenBank/DDBJ whole genome shotgun (WGS) entry which is preliminary data.</text>
</comment>
<feature type="domain" description="Radical SAM core" evidence="5">
    <location>
        <begin position="213"/>
        <end position="335"/>
    </location>
</feature>
<dbReference type="Gene3D" id="3.20.20.70">
    <property type="entry name" value="Aldolase class I"/>
    <property type="match status" value="2"/>
</dbReference>
<dbReference type="GO" id="GO:0003824">
    <property type="term" value="F:catalytic activity"/>
    <property type="evidence" value="ECO:0007669"/>
    <property type="project" value="InterPro"/>
</dbReference>
<dbReference type="GO" id="GO:0046872">
    <property type="term" value="F:metal ion binding"/>
    <property type="evidence" value="ECO:0007669"/>
    <property type="project" value="UniProtKB-KW"/>
</dbReference>
<gene>
    <name evidence="6" type="ORF">LCGC14_1117050</name>
</gene>
<dbReference type="InterPro" id="IPR034556">
    <property type="entry name" value="tRNA_wybutosine-synthase"/>
</dbReference>
<keyword evidence="1" id="KW-0949">S-adenosyl-L-methionine</keyword>
<evidence type="ECO:0000256" key="3">
    <source>
        <dbReference type="ARBA" id="ARBA00023004"/>
    </source>
</evidence>
<keyword evidence="2" id="KW-0479">Metal-binding</keyword>
<evidence type="ECO:0000256" key="2">
    <source>
        <dbReference type="ARBA" id="ARBA00022723"/>
    </source>
</evidence>
<dbReference type="Pfam" id="PF04055">
    <property type="entry name" value="Radical_SAM"/>
    <property type="match status" value="1"/>
</dbReference>
<reference evidence="6" key="1">
    <citation type="journal article" date="2015" name="Nature">
        <title>Complex archaea that bridge the gap between prokaryotes and eukaryotes.</title>
        <authorList>
            <person name="Spang A."/>
            <person name="Saw J.H."/>
            <person name="Jorgensen S.L."/>
            <person name="Zaremba-Niedzwiedzka K."/>
            <person name="Martijn J."/>
            <person name="Lind A.E."/>
            <person name="van Eijk R."/>
            <person name="Schleper C."/>
            <person name="Guy L."/>
            <person name="Ettema T.J."/>
        </authorList>
    </citation>
    <scope>NUCLEOTIDE SEQUENCE</scope>
</reference>
<dbReference type="InterPro" id="IPR058240">
    <property type="entry name" value="rSAM_sf"/>
</dbReference>